<accession>A0ABZ2T931</accession>
<keyword evidence="1" id="KW-0233">DNA recombination</keyword>
<dbReference type="EMBL" id="CP147248">
    <property type="protein sequence ID" value="WYJ87319.1"/>
    <property type="molecule type" value="Genomic_DNA"/>
</dbReference>
<dbReference type="CDD" id="cd01189">
    <property type="entry name" value="INT_ICEBs1_C_like"/>
    <property type="match status" value="1"/>
</dbReference>
<name>A0ABZ2T931_9ENTE</name>
<reference evidence="4" key="1">
    <citation type="submission" date="2017-05" db="EMBL/GenBank/DDBJ databases">
        <title>The Genome Sequence of EEnterococcus faecalis 9F2_4866.</title>
        <authorList>
            <consortium name="The Broad Institute Genomics Platform"/>
            <consortium name="The Broad Institute Genomic Center for Infectious Diseases"/>
            <person name="Earl A."/>
            <person name="Manson A."/>
            <person name="Schwartman J."/>
            <person name="Gilmore M."/>
            <person name="Abouelleil A."/>
            <person name="Cao P."/>
            <person name="Chapman S."/>
            <person name="Cusick C."/>
            <person name="Shea T."/>
            <person name="Young S."/>
            <person name="Neafsey D."/>
            <person name="Nusbaum C."/>
            <person name="Birren B."/>
        </authorList>
    </citation>
    <scope>NUCLEOTIDE SEQUENCE [LARGE SCALE GENOMIC DNA]</scope>
    <source>
        <strain evidence="4">12C11_DIV0727</strain>
    </source>
</reference>
<dbReference type="InterPro" id="IPR013762">
    <property type="entry name" value="Integrase-like_cat_sf"/>
</dbReference>
<sequence>MCEAEKKGYISQNPCIGSTLPKVKIKSVKALTIKDQRKLELIAFQSQSCSPVILALYSGMRIGEISGLKWEDIDFDKETIQVQRTVYRISRTTNEKKKTQLIEGSPKTDSSKRVIPLSPNLKKYLLDKQKQKNCEYVVADNGKIIEPRLINYRFKRMLHMAGLENIHFHSLRHTFATRCLENGADIASLSRLLGHTSVKMTLDTYTDSMLENRRAAISAMDYLLSSSSQNFIDTNKLKKVVG</sequence>
<protein>
    <recommendedName>
        <fullName evidence="2">Tyr recombinase domain-containing protein</fullName>
    </recommendedName>
</protein>
<dbReference type="PANTHER" id="PTHR30349">
    <property type="entry name" value="PHAGE INTEGRASE-RELATED"/>
    <property type="match status" value="1"/>
</dbReference>
<dbReference type="InterPro" id="IPR002104">
    <property type="entry name" value="Integrase_catalytic"/>
</dbReference>
<dbReference type="InterPro" id="IPR011010">
    <property type="entry name" value="DNA_brk_join_enz"/>
</dbReference>
<dbReference type="Gene3D" id="1.10.443.10">
    <property type="entry name" value="Intergrase catalytic core"/>
    <property type="match status" value="1"/>
</dbReference>
<gene>
    <name evidence="3" type="ORF">A5866_002415</name>
</gene>
<evidence type="ECO:0000256" key="1">
    <source>
        <dbReference type="ARBA" id="ARBA00023172"/>
    </source>
</evidence>
<dbReference type="Proteomes" id="UP000195080">
    <property type="component" value="Chromosome"/>
</dbReference>
<dbReference type="PROSITE" id="PS51898">
    <property type="entry name" value="TYR_RECOMBINASE"/>
    <property type="match status" value="1"/>
</dbReference>
<dbReference type="SUPFAM" id="SSF56349">
    <property type="entry name" value="DNA breaking-rejoining enzymes"/>
    <property type="match status" value="1"/>
</dbReference>
<evidence type="ECO:0000259" key="2">
    <source>
        <dbReference type="PROSITE" id="PS51898"/>
    </source>
</evidence>
<feature type="domain" description="Tyr recombinase" evidence="2">
    <location>
        <begin position="26"/>
        <end position="218"/>
    </location>
</feature>
<dbReference type="InterPro" id="IPR050090">
    <property type="entry name" value="Tyrosine_recombinase_XerCD"/>
</dbReference>
<dbReference type="Pfam" id="PF00589">
    <property type="entry name" value="Phage_integrase"/>
    <property type="match status" value="1"/>
</dbReference>
<dbReference type="RefSeq" id="WP_339099680.1">
    <property type="nucleotide sequence ID" value="NZ_CP147248.1"/>
</dbReference>
<keyword evidence="4" id="KW-1185">Reference proteome</keyword>
<proteinExistence type="predicted"/>
<evidence type="ECO:0000313" key="4">
    <source>
        <dbReference type="Proteomes" id="UP000195080"/>
    </source>
</evidence>
<evidence type="ECO:0000313" key="3">
    <source>
        <dbReference type="EMBL" id="WYJ87319.1"/>
    </source>
</evidence>
<organism evidence="3 4">
    <name type="scientific">Candidatus Enterococcus lemimoniae</name>
    <dbReference type="NCBI Taxonomy" id="1834167"/>
    <lineage>
        <taxon>Bacteria</taxon>
        <taxon>Bacillati</taxon>
        <taxon>Bacillota</taxon>
        <taxon>Bacilli</taxon>
        <taxon>Lactobacillales</taxon>
        <taxon>Enterococcaceae</taxon>
        <taxon>Enterococcus</taxon>
    </lineage>
</organism>